<dbReference type="InterPro" id="IPR059000">
    <property type="entry name" value="ATPase_P-type_domA"/>
</dbReference>
<dbReference type="InterPro" id="IPR018303">
    <property type="entry name" value="ATPase_P-typ_P_site"/>
</dbReference>
<evidence type="ECO:0000256" key="1">
    <source>
        <dbReference type="ARBA" id="ARBA00004141"/>
    </source>
</evidence>
<feature type="transmembrane region" description="Helical" evidence="9">
    <location>
        <begin position="724"/>
        <end position="747"/>
    </location>
</feature>
<feature type="domain" description="Cation-transporting P-type ATPase N-terminal" evidence="10">
    <location>
        <begin position="10"/>
        <end position="83"/>
    </location>
</feature>
<keyword evidence="6" id="KW-1278">Translocase</keyword>
<evidence type="ECO:0000256" key="2">
    <source>
        <dbReference type="ARBA" id="ARBA00005675"/>
    </source>
</evidence>
<dbReference type="InterPro" id="IPR001757">
    <property type="entry name" value="P_typ_ATPase"/>
</dbReference>
<dbReference type="InterPro" id="IPR036412">
    <property type="entry name" value="HAD-like_sf"/>
</dbReference>
<evidence type="ECO:0000313" key="12">
    <source>
        <dbReference type="Proteomes" id="UP000778523"/>
    </source>
</evidence>
<feature type="transmembrane region" description="Helical" evidence="9">
    <location>
        <begin position="855"/>
        <end position="880"/>
    </location>
</feature>
<feature type="transmembrane region" description="Helical" evidence="9">
    <location>
        <begin position="251"/>
        <end position="271"/>
    </location>
</feature>
<comment type="caution">
    <text evidence="11">The sequence shown here is derived from an EMBL/GenBank/DDBJ whole genome shotgun (WGS) entry which is preliminary data.</text>
</comment>
<keyword evidence="8 9" id="KW-0472">Membrane</keyword>
<evidence type="ECO:0000256" key="7">
    <source>
        <dbReference type="ARBA" id="ARBA00022989"/>
    </source>
</evidence>
<reference evidence="11 12" key="1">
    <citation type="submission" date="2020-06" db="EMBL/GenBank/DDBJ databases">
        <title>Draft genome of Uliginosibacterium sp. IMCC34675.</title>
        <authorList>
            <person name="Song J."/>
        </authorList>
    </citation>
    <scope>NUCLEOTIDE SEQUENCE [LARGE SCALE GENOMIC DNA]</scope>
    <source>
        <strain evidence="11 12">IMCC34675</strain>
    </source>
</reference>
<feature type="transmembrane region" description="Helical" evidence="9">
    <location>
        <begin position="63"/>
        <end position="81"/>
    </location>
</feature>
<sequence length="894" mass="94346">MTQQAPRAEAWHARAASEVLAVLNTDGAGLSASEAELRLQRYGPNLLPVAQVRPAWLRFLDQFNNLLVLVLLAAGVLTLLLGHVLDAAVIIGVTIVNALIGFVQEGRAEAALAAIGKMLTPTARVLRGGQQLAVDAARLVPGDIVLLAEGDKVPADLRLFEVKALRVEEAALTGEAEPVEKSVAPVDSEAVPGDRLCMAFSGTLVVHGQGRGVVVATGAASEIGQISAMLAAVERIDTPLLTRMASFSRQLTLAIGVLAVVVFALGVWGAGYAWSEMFMVAVGIAVAAIPEGLPAIVTITLAIGVQRMAKRNAIVRRLPAVETLGSVSVICTDKTGTLTRNEMTVLRVATGEQVFELDGTGYGPEGGIHVGGRRIEPRDYAVLGELALAGLLCNDAQVRQGVDGWQLQGDPTEGALCTLALKLGLEHAEEAARAPRHDVIPFAAEHRYMATLHEAAIYLKGAPEAVLARCDRQRGDSGDIPLDQAYWLAQETALASEGLRVLALAQRVPDAEQAELSLDALGGHFVLLGLVGIIDPPREEVRASLARCHGAGIRVKMITGDHAITARAIASQLGIGGDAGRTLTGSQIEAMSDADLRAVVHEVDVFARASPAHKLRLVEALQAGGAVVAMTGDGVNDAPALKRASVGVAMGQKGTEVAREAAGMVLTDDNFASIGHAVEEGRTVYENIRKAILYILPTNGGEVGGIVLAMLLGWQMPITPVQILWVNMFTEITLSISLAFLPAAAACMQRPPRDPAESLISGFLLWRLLLVSLLMAGASLLVFQLELTTGASIAQARTAAVNMIVVGEAAYLLNCGDLEHCVLGSLLRNRPAWLAIAVVMSLQLAFTYLPTLQLLFGTAALPVASWGYILLLGLTLLLLVEGEKGLRMWLERRT</sequence>
<accession>A0ABX2IL15</accession>
<dbReference type="NCBIfam" id="TIGR01494">
    <property type="entry name" value="ATPase_P-type"/>
    <property type="match status" value="2"/>
</dbReference>
<dbReference type="Gene3D" id="2.70.150.10">
    <property type="entry name" value="Calcium-transporting ATPase, cytoplasmic transduction domain A"/>
    <property type="match status" value="1"/>
</dbReference>
<feature type="transmembrane region" description="Helical" evidence="9">
    <location>
        <begin position="277"/>
        <end position="303"/>
    </location>
</feature>
<evidence type="ECO:0000259" key="10">
    <source>
        <dbReference type="SMART" id="SM00831"/>
    </source>
</evidence>
<evidence type="ECO:0000256" key="8">
    <source>
        <dbReference type="ARBA" id="ARBA00023136"/>
    </source>
</evidence>
<evidence type="ECO:0000313" key="11">
    <source>
        <dbReference type="EMBL" id="NSL54795.1"/>
    </source>
</evidence>
<proteinExistence type="inferred from homology"/>
<feature type="transmembrane region" description="Helical" evidence="9">
    <location>
        <begin position="691"/>
        <end position="712"/>
    </location>
</feature>
<dbReference type="RefSeq" id="WP_170021238.1">
    <property type="nucleotide sequence ID" value="NZ_JABCSC020000001.1"/>
</dbReference>
<comment type="subcellular location">
    <subcellularLocation>
        <location evidence="1">Membrane</location>
        <topology evidence="1">Multi-pass membrane protein</topology>
    </subcellularLocation>
</comment>
<dbReference type="SUPFAM" id="SSF81653">
    <property type="entry name" value="Calcium ATPase, transduction domain A"/>
    <property type="match status" value="1"/>
</dbReference>
<dbReference type="InterPro" id="IPR023299">
    <property type="entry name" value="ATPase_P-typ_cyto_dom_N"/>
</dbReference>
<dbReference type="SFLD" id="SFLDF00027">
    <property type="entry name" value="p-type_atpase"/>
    <property type="match status" value="1"/>
</dbReference>
<evidence type="ECO:0000256" key="5">
    <source>
        <dbReference type="ARBA" id="ARBA00022840"/>
    </source>
</evidence>
<dbReference type="PANTHER" id="PTHR43294:SF20">
    <property type="entry name" value="P-TYPE ATPASE"/>
    <property type="match status" value="1"/>
</dbReference>
<feature type="transmembrane region" description="Helical" evidence="9">
    <location>
        <begin position="794"/>
        <end position="812"/>
    </location>
</feature>
<protein>
    <submittedName>
        <fullName evidence="11">HAD-IC family P-type ATPase</fullName>
    </submittedName>
</protein>
<dbReference type="Gene3D" id="3.40.50.1000">
    <property type="entry name" value="HAD superfamily/HAD-like"/>
    <property type="match status" value="1"/>
</dbReference>
<dbReference type="Pfam" id="PF00122">
    <property type="entry name" value="E1-E2_ATPase"/>
    <property type="match status" value="1"/>
</dbReference>
<dbReference type="PRINTS" id="PR00119">
    <property type="entry name" value="CATATPASE"/>
</dbReference>
<dbReference type="Gene3D" id="1.20.1110.10">
    <property type="entry name" value="Calcium-transporting ATPase, transmembrane domain"/>
    <property type="match status" value="1"/>
</dbReference>
<keyword evidence="7 9" id="KW-1133">Transmembrane helix</keyword>
<dbReference type="InterPro" id="IPR004014">
    <property type="entry name" value="ATPase_P-typ_cation-transptr_N"/>
</dbReference>
<name>A0ABX2IL15_9RHOO</name>
<dbReference type="EMBL" id="JABCSC020000001">
    <property type="protein sequence ID" value="NSL54795.1"/>
    <property type="molecule type" value="Genomic_DNA"/>
</dbReference>
<dbReference type="SMART" id="SM00831">
    <property type="entry name" value="Cation_ATPase_N"/>
    <property type="match status" value="1"/>
</dbReference>
<dbReference type="SUPFAM" id="SSF81665">
    <property type="entry name" value="Calcium ATPase, transmembrane domain M"/>
    <property type="match status" value="1"/>
</dbReference>
<feature type="transmembrane region" description="Helical" evidence="9">
    <location>
        <begin position="832"/>
        <end position="849"/>
    </location>
</feature>
<feature type="transmembrane region" description="Helical" evidence="9">
    <location>
        <begin position="87"/>
        <end position="103"/>
    </location>
</feature>
<evidence type="ECO:0000256" key="3">
    <source>
        <dbReference type="ARBA" id="ARBA00022692"/>
    </source>
</evidence>
<dbReference type="Pfam" id="PF13246">
    <property type="entry name" value="Cation_ATPase"/>
    <property type="match status" value="1"/>
</dbReference>
<dbReference type="InterPro" id="IPR023298">
    <property type="entry name" value="ATPase_P-typ_TM_dom_sf"/>
</dbReference>
<dbReference type="SFLD" id="SFLDS00003">
    <property type="entry name" value="Haloacid_Dehalogenase"/>
    <property type="match status" value="1"/>
</dbReference>
<dbReference type="SUPFAM" id="SSF81660">
    <property type="entry name" value="Metal cation-transporting ATPase, ATP-binding domain N"/>
    <property type="match status" value="1"/>
</dbReference>
<dbReference type="Pfam" id="PF00689">
    <property type="entry name" value="Cation_ATPase_C"/>
    <property type="match status" value="1"/>
</dbReference>
<feature type="transmembrane region" description="Helical" evidence="9">
    <location>
        <begin position="759"/>
        <end position="782"/>
    </location>
</feature>
<dbReference type="InterPro" id="IPR044492">
    <property type="entry name" value="P_typ_ATPase_HD_dom"/>
</dbReference>
<keyword evidence="5" id="KW-0067">ATP-binding</keyword>
<dbReference type="PANTHER" id="PTHR43294">
    <property type="entry name" value="SODIUM/POTASSIUM-TRANSPORTING ATPASE SUBUNIT ALPHA"/>
    <property type="match status" value="1"/>
</dbReference>
<organism evidence="11 12">
    <name type="scientific">Uliginosibacterium aquaticum</name>
    <dbReference type="NCBI Taxonomy" id="2731212"/>
    <lineage>
        <taxon>Bacteria</taxon>
        <taxon>Pseudomonadati</taxon>
        <taxon>Pseudomonadota</taxon>
        <taxon>Betaproteobacteria</taxon>
        <taxon>Rhodocyclales</taxon>
        <taxon>Zoogloeaceae</taxon>
        <taxon>Uliginosibacterium</taxon>
    </lineage>
</organism>
<keyword evidence="12" id="KW-1185">Reference proteome</keyword>
<dbReference type="PRINTS" id="PR00120">
    <property type="entry name" value="HATPASE"/>
</dbReference>
<dbReference type="SFLD" id="SFLDG00002">
    <property type="entry name" value="C1.7:_P-type_atpase_like"/>
    <property type="match status" value="1"/>
</dbReference>
<evidence type="ECO:0000256" key="6">
    <source>
        <dbReference type="ARBA" id="ARBA00022967"/>
    </source>
</evidence>
<dbReference type="InterPro" id="IPR050510">
    <property type="entry name" value="Cation_transp_ATPase_P-type"/>
</dbReference>
<dbReference type="InterPro" id="IPR008250">
    <property type="entry name" value="ATPase_P-typ_transduc_dom_A_sf"/>
</dbReference>
<evidence type="ECO:0000256" key="4">
    <source>
        <dbReference type="ARBA" id="ARBA00022741"/>
    </source>
</evidence>
<comment type="similarity">
    <text evidence="2">Belongs to the cation transport ATPase (P-type) (TC 3.A.3) family. Type IIA subfamily.</text>
</comment>
<gene>
    <name evidence="11" type="ORF">HJ583_007145</name>
</gene>
<keyword evidence="3 9" id="KW-0812">Transmembrane</keyword>
<keyword evidence="4" id="KW-0547">Nucleotide-binding</keyword>
<dbReference type="PROSITE" id="PS00154">
    <property type="entry name" value="ATPASE_E1_E2"/>
    <property type="match status" value="1"/>
</dbReference>
<dbReference type="Pfam" id="PF00690">
    <property type="entry name" value="Cation_ATPase_N"/>
    <property type="match status" value="1"/>
</dbReference>
<evidence type="ECO:0000256" key="9">
    <source>
        <dbReference type="SAM" id="Phobius"/>
    </source>
</evidence>
<dbReference type="InterPro" id="IPR023214">
    <property type="entry name" value="HAD_sf"/>
</dbReference>
<dbReference type="SUPFAM" id="SSF56784">
    <property type="entry name" value="HAD-like"/>
    <property type="match status" value="1"/>
</dbReference>
<dbReference type="Proteomes" id="UP000778523">
    <property type="component" value="Unassembled WGS sequence"/>
</dbReference>
<dbReference type="Gene3D" id="3.40.1110.10">
    <property type="entry name" value="Calcium-transporting ATPase, cytoplasmic domain N"/>
    <property type="match status" value="1"/>
</dbReference>
<dbReference type="InterPro" id="IPR006068">
    <property type="entry name" value="ATPase_P-typ_cation-transptr_C"/>
</dbReference>